<protein>
    <submittedName>
        <fullName evidence="1">Glycerol dehydratase</fullName>
    </submittedName>
</protein>
<organism evidence="1 2">
    <name type="scientific">Bilifractor porci</name>
    <dbReference type="NCBI Taxonomy" id="2606636"/>
    <lineage>
        <taxon>Bacteria</taxon>
        <taxon>Bacillati</taxon>
        <taxon>Bacillota</taxon>
        <taxon>Clostridia</taxon>
        <taxon>Lachnospirales</taxon>
        <taxon>Lachnospiraceae</taxon>
        <taxon>Bilifractor</taxon>
    </lineage>
</organism>
<evidence type="ECO:0000313" key="1">
    <source>
        <dbReference type="EMBL" id="MST82628.1"/>
    </source>
</evidence>
<dbReference type="AlphaFoldDB" id="A0A7X2TQ41"/>
<proteinExistence type="predicted"/>
<evidence type="ECO:0000313" key="2">
    <source>
        <dbReference type="Proteomes" id="UP000466864"/>
    </source>
</evidence>
<dbReference type="InterPro" id="IPR010254">
    <property type="entry name" value="B12-dep_deHydtase_bsu"/>
</dbReference>
<dbReference type="Pfam" id="PF02288">
    <property type="entry name" value="Dehydratase_MU"/>
    <property type="match status" value="1"/>
</dbReference>
<accession>A0A7X2TQ41</accession>
<dbReference type="RefSeq" id="WP_154458532.1">
    <property type="nucleotide sequence ID" value="NZ_VUMV01000007.1"/>
</dbReference>
<keyword evidence="2" id="KW-1185">Reference proteome</keyword>
<dbReference type="Gene3D" id="3.40.50.10150">
    <property type="entry name" value="B12-dependent dehydatase associated subunit"/>
    <property type="match status" value="1"/>
</dbReference>
<sequence length="112" mass="12369">MISRRPSIFIYASHPDPDFLREICAGIEEEGVFFEIFSRDETDVNFLAHQAAEDSMLGSGIGISGVDVVLQIRGMRVGKNVEARHMPTFRQCRAMGADSARVIKKLGLKAAD</sequence>
<dbReference type="Proteomes" id="UP000466864">
    <property type="component" value="Unassembled WGS sequence"/>
</dbReference>
<name>A0A7X2TQ41_9FIRM</name>
<reference evidence="1 2" key="1">
    <citation type="submission" date="2019-08" db="EMBL/GenBank/DDBJ databases">
        <title>In-depth cultivation of the pig gut microbiome towards novel bacterial diversity and tailored functional studies.</title>
        <authorList>
            <person name="Wylensek D."/>
            <person name="Hitch T.C.A."/>
            <person name="Clavel T."/>
        </authorList>
    </citation>
    <scope>NUCLEOTIDE SEQUENCE [LARGE SCALE GENOMIC DNA]</scope>
    <source>
        <strain evidence="1 2">Oil+RF-744-WCA-WT-13</strain>
    </source>
</reference>
<gene>
    <name evidence="1" type="ORF">FYJ60_09895</name>
</gene>
<dbReference type="SUPFAM" id="SSF52968">
    <property type="entry name" value="B12-dependent dehydatase associated subunit"/>
    <property type="match status" value="1"/>
</dbReference>
<comment type="caution">
    <text evidence="1">The sequence shown here is derived from an EMBL/GenBank/DDBJ whole genome shotgun (WGS) entry which is preliminary data.</text>
</comment>
<dbReference type="EMBL" id="VUMV01000007">
    <property type="protein sequence ID" value="MST82628.1"/>
    <property type="molecule type" value="Genomic_DNA"/>
</dbReference>
<dbReference type="InterPro" id="IPR003208">
    <property type="entry name" value="Dehydtase/Dehydtase_re"/>
</dbReference>